<dbReference type="Gene3D" id="1.10.1760.20">
    <property type="match status" value="1"/>
</dbReference>
<keyword evidence="1" id="KW-0812">Transmembrane</keyword>
<dbReference type="InterPro" id="IPR003784">
    <property type="entry name" value="BioY"/>
</dbReference>
<dbReference type="Proteomes" id="UP001596328">
    <property type="component" value="Unassembled WGS sequence"/>
</dbReference>
<protein>
    <submittedName>
        <fullName evidence="2">Biotin transporter BioY</fullName>
    </submittedName>
</protein>
<feature type="transmembrane region" description="Helical" evidence="1">
    <location>
        <begin position="49"/>
        <end position="76"/>
    </location>
</feature>
<feature type="non-terminal residue" evidence="2">
    <location>
        <position position="92"/>
    </location>
</feature>
<reference evidence="2 3" key="1">
    <citation type="journal article" date="2019" name="Int. J. Syst. Evol. Microbiol.">
        <title>The Global Catalogue of Microorganisms (GCM) 10K type strain sequencing project: providing services to taxonomists for standard genome sequencing and annotation.</title>
        <authorList>
            <consortium name="The Broad Institute Genomics Platform"/>
            <consortium name="The Broad Institute Genome Sequencing Center for Infectious Disease"/>
            <person name="Wu L."/>
            <person name="Ma J."/>
        </authorList>
    </citation>
    <scope>NUCLEOTIDE SEQUENCE [LARGE SCALE GENOMIC DNA]</scope>
    <source>
        <strain evidence="2 3">NBRC 111368</strain>
    </source>
</reference>
<keyword evidence="1" id="KW-1133">Transmembrane helix</keyword>
<sequence>MATSTDSVELVGDEATRNLARAALFAALMGAFAYVSFPNPLSPGIPVTLQVLGVFLAGIFLGPVWGGFAMVLYLLAGTLGLPVFSGGSAGVG</sequence>
<evidence type="ECO:0000313" key="2">
    <source>
        <dbReference type="EMBL" id="MFC6726546.1"/>
    </source>
</evidence>
<dbReference type="PANTHER" id="PTHR34295">
    <property type="entry name" value="BIOTIN TRANSPORTER BIOY"/>
    <property type="match status" value="1"/>
</dbReference>
<accession>A0ABD5S4K6</accession>
<feature type="transmembrane region" description="Helical" evidence="1">
    <location>
        <begin position="20"/>
        <end position="37"/>
    </location>
</feature>
<organism evidence="2 3">
    <name type="scientific">Halobium palmae</name>
    <dbReference type="NCBI Taxonomy" id="1776492"/>
    <lineage>
        <taxon>Archaea</taxon>
        <taxon>Methanobacteriati</taxon>
        <taxon>Methanobacteriota</taxon>
        <taxon>Stenosarchaea group</taxon>
        <taxon>Halobacteria</taxon>
        <taxon>Halobacteriales</taxon>
        <taxon>Haloferacaceae</taxon>
        <taxon>Halobium</taxon>
    </lineage>
</organism>
<dbReference type="EMBL" id="JBHSWU010001202">
    <property type="protein sequence ID" value="MFC6726546.1"/>
    <property type="molecule type" value="Genomic_DNA"/>
</dbReference>
<gene>
    <name evidence="2" type="ORF">ACFQE1_19695</name>
</gene>
<dbReference type="AlphaFoldDB" id="A0ABD5S4K6"/>
<proteinExistence type="predicted"/>
<keyword evidence="1" id="KW-0472">Membrane</keyword>
<keyword evidence="3" id="KW-1185">Reference proteome</keyword>
<dbReference type="Pfam" id="PF02632">
    <property type="entry name" value="BioY"/>
    <property type="match status" value="1"/>
</dbReference>
<dbReference type="PANTHER" id="PTHR34295:SF1">
    <property type="entry name" value="BIOTIN TRANSPORTER BIOY"/>
    <property type="match status" value="1"/>
</dbReference>
<evidence type="ECO:0000313" key="3">
    <source>
        <dbReference type="Proteomes" id="UP001596328"/>
    </source>
</evidence>
<name>A0ABD5S4K6_9EURY</name>
<comment type="caution">
    <text evidence="2">The sequence shown here is derived from an EMBL/GenBank/DDBJ whole genome shotgun (WGS) entry which is preliminary data.</text>
</comment>
<evidence type="ECO:0000256" key="1">
    <source>
        <dbReference type="SAM" id="Phobius"/>
    </source>
</evidence>